<dbReference type="SUPFAM" id="SSF55073">
    <property type="entry name" value="Nucleotide cyclase"/>
    <property type="match status" value="1"/>
</dbReference>
<dbReference type="STRING" id="573570.F7310_02405"/>
<dbReference type="Gene3D" id="3.30.70.270">
    <property type="match status" value="1"/>
</dbReference>
<dbReference type="PROSITE" id="PS50887">
    <property type="entry name" value="GGDEF"/>
    <property type="match status" value="1"/>
</dbReference>
<evidence type="ECO:0000313" key="4">
    <source>
        <dbReference type="EMBL" id="API86273.1"/>
    </source>
</evidence>
<dbReference type="InterPro" id="IPR013655">
    <property type="entry name" value="PAS_fold_3"/>
</dbReference>
<keyword evidence="4" id="KW-0808">Transferase</keyword>
<organism evidence="4 5">
    <name type="scientific">Francisella uliginis</name>
    <dbReference type="NCBI Taxonomy" id="573570"/>
    <lineage>
        <taxon>Bacteria</taxon>
        <taxon>Pseudomonadati</taxon>
        <taxon>Pseudomonadota</taxon>
        <taxon>Gammaproteobacteria</taxon>
        <taxon>Thiotrichales</taxon>
        <taxon>Francisellaceae</taxon>
        <taxon>Francisella</taxon>
    </lineage>
</organism>
<keyword evidence="4" id="KW-0418">Kinase</keyword>
<dbReference type="InterPro" id="IPR029787">
    <property type="entry name" value="Nucleotide_cyclase"/>
</dbReference>
<dbReference type="SUPFAM" id="SSF141868">
    <property type="entry name" value="EAL domain-like"/>
    <property type="match status" value="1"/>
</dbReference>
<dbReference type="InterPro" id="IPR001610">
    <property type="entry name" value="PAC"/>
</dbReference>
<dbReference type="Gene3D" id="3.30.450.20">
    <property type="entry name" value="PAS domain"/>
    <property type="match status" value="2"/>
</dbReference>
<dbReference type="OrthoDB" id="5603059at2"/>
<dbReference type="Pfam" id="PF00990">
    <property type="entry name" value="GGDEF"/>
    <property type="match status" value="1"/>
</dbReference>
<dbReference type="EMBL" id="CP016796">
    <property type="protein sequence ID" value="API86273.1"/>
    <property type="molecule type" value="Genomic_DNA"/>
</dbReference>
<dbReference type="Pfam" id="PF00563">
    <property type="entry name" value="EAL"/>
    <property type="match status" value="1"/>
</dbReference>
<dbReference type="CDD" id="cd01949">
    <property type="entry name" value="GGDEF"/>
    <property type="match status" value="1"/>
</dbReference>
<dbReference type="InterPro" id="IPR035919">
    <property type="entry name" value="EAL_sf"/>
</dbReference>
<dbReference type="InterPro" id="IPR013656">
    <property type="entry name" value="PAS_4"/>
</dbReference>
<dbReference type="PROSITE" id="PS50113">
    <property type="entry name" value="PAC"/>
    <property type="match status" value="1"/>
</dbReference>
<sequence>MSHYLKEELYELISKNHKVFDSLQHSSLDGLWYLDLENPENEWMNDKFWEILGHDPREKKPLSSEWQDLIFPEDFQVAMQNLEKHLKDPNYEYSQIVRYKHKDGSTVWIRCRGIAIRNEEGKPIRMLGAHNDLTKLKNIQQDLKESKEFSELMFDASEDIMFVKDENYRLVKANKAMLNLYPKDIQQSVIGTTTVEKFSPEEAEFFLKYDKIAFEKGSSRTIEHITTPAGEKKVIDTYKVRFYNKAGEPFILGIARDVTERETLLQSIKEKNTKLNYIAYNDELTKLLNRKGFIKAAEKSLKKTKEDHLAALIMIDLDNFKFINGSFGYSVGDKLIVTISNILKSCLPENSVIGRSGGDDFLVLVENQKSLQEIEEITKNIIKQISTPIDINKNTITQSVSIGIATYPDIASNIEKLLQNADTAMHNAKAMGKNIYSHYSIDYDEATKRRNSIERELLNIDMSEFNIVYHPQFDINTNIYGVEALIRWNSPTLGNVTPDEFIPIAEKNQTIEKIGKWIFKRTISDWQKLLKDKLIGNIKLSINISSIQLINNEFSDKIIKYFDKVDKKLITFEITETYLLSDINYTKSIINKLNNKGFSFALDDFGTGYSSLKYLANLPIRYLKIDKSFVSDLDKENNKTIIKAIVQLSNNLDKKCVAEGVETAQQLEFLKSIGCDFYQGFYFSKPIPFIELKKLLQSHQQN</sequence>
<dbReference type="SUPFAM" id="SSF55785">
    <property type="entry name" value="PYP-like sensor domain (PAS domain)"/>
    <property type="match status" value="2"/>
</dbReference>
<dbReference type="InterPro" id="IPR000160">
    <property type="entry name" value="GGDEF_dom"/>
</dbReference>
<keyword evidence="5" id="KW-1185">Reference proteome</keyword>
<dbReference type="InterPro" id="IPR001633">
    <property type="entry name" value="EAL_dom"/>
</dbReference>
<evidence type="ECO:0000259" key="2">
    <source>
        <dbReference type="PROSITE" id="PS50883"/>
    </source>
</evidence>
<evidence type="ECO:0000313" key="5">
    <source>
        <dbReference type="Proteomes" id="UP000184222"/>
    </source>
</evidence>
<dbReference type="AlphaFoldDB" id="A0A1L4BQZ4"/>
<dbReference type="Gene3D" id="3.20.20.450">
    <property type="entry name" value="EAL domain"/>
    <property type="match status" value="1"/>
</dbReference>
<dbReference type="CDD" id="cd00130">
    <property type="entry name" value="PAS"/>
    <property type="match status" value="2"/>
</dbReference>
<dbReference type="CDD" id="cd01948">
    <property type="entry name" value="EAL"/>
    <property type="match status" value="1"/>
</dbReference>
<gene>
    <name evidence="4" type="ORF">F7310_02405</name>
</gene>
<dbReference type="InterPro" id="IPR043128">
    <property type="entry name" value="Rev_trsase/Diguanyl_cyclase"/>
</dbReference>
<dbReference type="PANTHER" id="PTHR44757:SF2">
    <property type="entry name" value="BIOFILM ARCHITECTURE MAINTENANCE PROTEIN MBAA"/>
    <property type="match status" value="1"/>
</dbReference>
<reference evidence="4 5" key="1">
    <citation type="journal article" date="2016" name="Appl. Environ. Microbiol.">
        <title>Whole genome relationships among Francisella bacteria of diverse origin define new species and provide specific regions for detection.</title>
        <authorList>
            <person name="Challacombe J.F."/>
            <person name="Petersen J.M."/>
            <person name="Gallegos-Graves V."/>
            <person name="Hodge D."/>
            <person name="Pillai S."/>
            <person name="Kuske C.R."/>
        </authorList>
    </citation>
    <scope>NUCLEOTIDE SEQUENCE [LARGE SCALE GENOMIC DNA]</scope>
    <source>
        <strain evidence="5">TX07-7310</strain>
    </source>
</reference>
<feature type="domain" description="GGDEF" evidence="3">
    <location>
        <begin position="308"/>
        <end position="441"/>
    </location>
</feature>
<dbReference type="Pfam" id="PF08447">
    <property type="entry name" value="PAS_3"/>
    <property type="match status" value="1"/>
</dbReference>
<dbReference type="InterPro" id="IPR000700">
    <property type="entry name" value="PAS-assoc_C"/>
</dbReference>
<dbReference type="KEGG" id="frx:F7310_02405"/>
<dbReference type="GO" id="GO:0016301">
    <property type="term" value="F:kinase activity"/>
    <property type="evidence" value="ECO:0007669"/>
    <property type="project" value="UniProtKB-KW"/>
</dbReference>
<dbReference type="InterPro" id="IPR052155">
    <property type="entry name" value="Biofilm_reg_signaling"/>
</dbReference>
<dbReference type="InterPro" id="IPR000014">
    <property type="entry name" value="PAS"/>
</dbReference>
<proteinExistence type="predicted"/>
<dbReference type="InterPro" id="IPR035965">
    <property type="entry name" value="PAS-like_dom_sf"/>
</dbReference>
<dbReference type="Proteomes" id="UP000184222">
    <property type="component" value="Chromosome"/>
</dbReference>
<evidence type="ECO:0000259" key="3">
    <source>
        <dbReference type="PROSITE" id="PS50887"/>
    </source>
</evidence>
<protein>
    <submittedName>
        <fullName evidence="4">Histidine kinase</fullName>
    </submittedName>
</protein>
<feature type="domain" description="PAC" evidence="1">
    <location>
        <begin position="93"/>
        <end position="145"/>
    </location>
</feature>
<dbReference type="NCBIfam" id="TIGR00229">
    <property type="entry name" value="sensory_box"/>
    <property type="match status" value="2"/>
</dbReference>
<accession>A0A1L4BQZ4</accession>
<dbReference type="SMART" id="SM00091">
    <property type="entry name" value="PAS"/>
    <property type="match status" value="2"/>
</dbReference>
<feature type="domain" description="EAL" evidence="2">
    <location>
        <begin position="446"/>
        <end position="700"/>
    </location>
</feature>
<dbReference type="SMART" id="SM00267">
    <property type="entry name" value="GGDEF"/>
    <property type="match status" value="1"/>
</dbReference>
<evidence type="ECO:0000259" key="1">
    <source>
        <dbReference type="PROSITE" id="PS50113"/>
    </source>
</evidence>
<dbReference type="SMART" id="SM00086">
    <property type="entry name" value="PAC"/>
    <property type="match status" value="2"/>
</dbReference>
<name>A0A1L4BQZ4_9GAMM</name>
<dbReference type="RefSeq" id="WP_072711492.1">
    <property type="nucleotide sequence ID" value="NZ_CP016796.1"/>
</dbReference>
<dbReference type="Pfam" id="PF08448">
    <property type="entry name" value="PAS_4"/>
    <property type="match status" value="1"/>
</dbReference>
<dbReference type="PANTHER" id="PTHR44757">
    <property type="entry name" value="DIGUANYLATE CYCLASE DGCP"/>
    <property type="match status" value="1"/>
</dbReference>
<dbReference type="PROSITE" id="PS50883">
    <property type="entry name" value="EAL"/>
    <property type="match status" value="1"/>
</dbReference>
<dbReference type="NCBIfam" id="TIGR00254">
    <property type="entry name" value="GGDEF"/>
    <property type="match status" value="1"/>
</dbReference>
<dbReference type="SMART" id="SM00052">
    <property type="entry name" value="EAL"/>
    <property type="match status" value="1"/>
</dbReference>